<dbReference type="Gene3D" id="1.10.10.10">
    <property type="entry name" value="Winged helix-like DNA-binding domain superfamily/Winged helix DNA-binding domain"/>
    <property type="match status" value="1"/>
</dbReference>
<dbReference type="SMART" id="SM00895">
    <property type="entry name" value="FCD"/>
    <property type="match status" value="1"/>
</dbReference>
<sequence length="232" mass="26341">MPVIKQVEKETLSEKIIQQISDLIYSGELKPGDKLPTERALTTQMGVTRGRVREALRALALLGLIDIKAGDGSYVADRKQESSSNLAISMFKDTVASFEDVFEVRELIETEIALKAFKNCNVSHLDVLEKKFNLLNDASRKSYTDYIKALEDFDLYLASMTLNPLYKALSLSLGDLRKESSEKLLRVPDAMVLSLQTRNKVFQAFKLNDENEVKKALKSFFKKSREFYLTIK</sequence>
<dbReference type="RefSeq" id="WP_269127021.1">
    <property type="nucleotide sequence ID" value="NZ_JAPUBN010000019.1"/>
</dbReference>
<keyword evidence="3" id="KW-0804">Transcription</keyword>
<name>A0ABT4JX51_9GAMM</name>
<proteinExistence type="predicted"/>
<dbReference type="Gene3D" id="1.20.120.530">
    <property type="entry name" value="GntR ligand-binding domain-like"/>
    <property type="match status" value="1"/>
</dbReference>
<dbReference type="InterPro" id="IPR008920">
    <property type="entry name" value="TF_FadR/GntR_C"/>
</dbReference>
<evidence type="ECO:0000256" key="3">
    <source>
        <dbReference type="ARBA" id="ARBA00023163"/>
    </source>
</evidence>
<protein>
    <submittedName>
        <fullName evidence="5">GntR family transcriptional regulator</fullName>
    </submittedName>
</protein>
<dbReference type="SUPFAM" id="SSF46785">
    <property type="entry name" value="Winged helix' DNA-binding domain"/>
    <property type="match status" value="1"/>
</dbReference>
<dbReference type="InterPro" id="IPR011711">
    <property type="entry name" value="GntR_C"/>
</dbReference>
<dbReference type="InterPro" id="IPR000524">
    <property type="entry name" value="Tscrpt_reg_HTH_GntR"/>
</dbReference>
<keyword evidence="1" id="KW-0805">Transcription regulation</keyword>
<dbReference type="Proteomes" id="UP001149719">
    <property type="component" value="Unassembled WGS sequence"/>
</dbReference>
<organism evidence="5 6">
    <name type="scientific">Marinomonas phaeophyticola</name>
    <dbReference type="NCBI Taxonomy" id="3004091"/>
    <lineage>
        <taxon>Bacteria</taxon>
        <taxon>Pseudomonadati</taxon>
        <taxon>Pseudomonadota</taxon>
        <taxon>Gammaproteobacteria</taxon>
        <taxon>Oceanospirillales</taxon>
        <taxon>Oceanospirillaceae</taxon>
        <taxon>Marinomonas</taxon>
    </lineage>
</organism>
<evidence type="ECO:0000256" key="2">
    <source>
        <dbReference type="ARBA" id="ARBA00023125"/>
    </source>
</evidence>
<dbReference type="InterPro" id="IPR036390">
    <property type="entry name" value="WH_DNA-bd_sf"/>
</dbReference>
<comment type="caution">
    <text evidence="5">The sequence shown here is derived from an EMBL/GenBank/DDBJ whole genome shotgun (WGS) entry which is preliminary data.</text>
</comment>
<feature type="domain" description="HTH gntR-type" evidence="4">
    <location>
        <begin position="10"/>
        <end position="78"/>
    </location>
</feature>
<evidence type="ECO:0000259" key="4">
    <source>
        <dbReference type="PROSITE" id="PS50949"/>
    </source>
</evidence>
<dbReference type="SMART" id="SM00345">
    <property type="entry name" value="HTH_GNTR"/>
    <property type="match status" value="1"/>
</dbReference>
<dbReference type="PRINTS" id="PR00035">
    <property type="entry name" value="HTHGNTR"/>
</dbReference>
<reference evidence="5" key="1">
    <citation type="submission" date="2022-12" db="EMBL/GenBank/DDBJ databases">
        <title>Marinomonas 15G1-11 sp. nov, isolated from marine algae.</title>
        <authorList>
            <person name="Butt M."/>
            <person name="Choi D.G."/>
            <person name="Kim J.M."/>
            <person name="Lee J.K."/>
            <person name="Baek J.H."/>
            <person name="Jeon C.O."/>
        </authorList>
    </citation>
    <scope>NUCLEOTIDE SEQUENCE</scope>
    <source>
        <strain evidence="5">15G1-11</strain>
    </source>
</reference>
<accession>A0ABT4JX51</accession>
<keyword evidence="2" id="KW-0238">DNA-binding</keyword>
<dbReference type="Pfam" id="PF07729">
    <property type="entry name" value="FCD"/>
    <property type="match status" value="1"/>
</dbReference>
<dbReference type="PROSITE" id="PS50949">
    <property type="entry name" value="HTH_GNTR"/>
    <property type="match status" value="1"/>
</dbReference>
<dbReference type="PANTHER" id="PTHR43537">
    <property type="entry name" value="TRANSCRIPTIONAL REGULATOR, GNTR FAMILY"/>
    <property type="match status" value="1"/>
</dbReference>
<dbReference type="InterPro" id="IPR036388">
    <property type="entry name" value="WH-like_DNA-bd_sf"/>
</dbReference>
<keyword evidence="6" id="KW-1185">Reference proteome</keyword>
<dbReference type="CDD" id="cd07377">
    <property type="entry name" value="WHTH_GntR"/>
    <property type="match status" value="1"/>
</dbReference>
<evidence type="ECO:0000256" key="1">
    <source>
        <dbReference type="ARBA" id="ARBA00023015"/>
    </source>
</evidence>
<dbReference type="Pfam" id="PF00392">
    <property type="entry name" value="GntR"/>
    <property type="match status" value="1"/>
</dbReference>
<gene>
    <name evidence="5" type="ORF">O1D97_15420</name>
</gene>
<dbReference type="SUPFAM" id="SSF48008">
    <property type="entry name" value="GntR ligand-binding domain-like"/>
    <property type="match status" value="1"/>
</dbReference>
<evidence type="ECO:0000313" key="6">
    <source>
        <dbReference type="Proteomes" id="UP001149719"/>
    </source>
</evidence>
<evidence type="ECO:0000313" key="5">
    <source>
        <dbReference type="EMBL" id="MCZ2722963.1"/>
    </source>
</evidence>
<dbReference type="EMBL" id="JAPUBN010000019">
    <property type="protein sequence ID" value="MCZ2722963.1"/>
    <property type="molecule type" value="Genomic_DNA"/>
</dbReference>
<dbReference type="PANTHER" id="PTHR43537:SF5">
    <property type="entry name" value="UXU OPERON TRANSCRIPTIONAL REGULATOR"/>
    <property type="match status" value="1"/>
</dbReference>